<evidence type="ECO:0000313" key="1">
    <source>
        <dbReference type="EMBL" id="SDD26615.1"/>
    </source>
</evidence>
<accession>A0A1G6TE71</accession>
<evidence type="ECO:0008006" key="3">
    <source>
        <dbReference type="Google" id="ProtNLM"/>
    </source>
</evidence>
<keyword evidence="2" id="KW-1185">Reference proteome</keyword>
<organism evidence="1 2">
    <name type="scientific">Actinokineospora iranica</name>
    <dbReference type="NCBI Taxonomy" id="1271860"/>
    <lineage>
        <taxon>Bacteria</taxon>
        <taxon>Bacillati</taxon>
        <taxon>Actinomycetota</taxon>
        <taxon>Actinomycetes</taxon>
        <taxon>Pseudonocardiales</taxon>
        <taxon>Pseudonocardiaceae</taxon>
        <taxon>Actinokineospora</taxon>
    </lineage>
</organism>
<proteinExistence type="predicted"/>
<name>A0A1G6TE71_9PSEU</name>
<dbReference type="EMBL" id="FMZZ01000009">
    <property type="protein sequence ID" value="SDD26615.1"/>
    <property type="molecule type" value="Genomic_DNA"/>
</dbReference>
<dbReference type="STRING" id="1271860.SAMN05216174_10974"/>
<reference evidence="2" key="1">
    <citation type="submission" date="2016-10" db="EMBL/GenBank/DDBJ databases">
        <authorList>
            <person name="Varghese N."/>
            <person name="Submissions S."/>
        </authorList>
    </citation>
    <scope>NUCLEOTIDE SEQUENCE [LARGE SCALE GENOMIC DNA]</scope>
    <source>
        <strain evidence="2">IBRC-M 10403</strain>
    </source>
</reference>
<sequence length="212" mass="23362">MRIRWHYSETMLCSAGPPGPEPASLAFADESFMELAGGGFYVLAAAVFAPVDQGAARAAMLGLRGTRDTRKLHWNEMDIRQRVSAAREVAALGGLHVVTVGAPVPNTRQERARAMCLERLVTELHGYGVVELFVESRTKELDERDVKTIIGARFHLPKGSRFHVDHARGADEPLFWVADIVAGAVRAHHIGDPTYRRLLDDCVYEIDVLTGC</sequence>
<evidence type="ECO:0000313" key="2">
    <source>
        <dbReference type="Proteomes" id="UP000199501"/>
    </source>
</evidence>
<gene>
    <name evidence="1" type="ORF">SAMN05216174_10974</name>
</gene>
<dbReference type="AlphaFoldDB" id="A0A1G6TE71"/>
<protein>
    <recommendedName>
        <fullName evidence="3">DUF3800 domain-containing protein</fullName>
    </recommendedName>
</protein>
<dbReference type="Proteomes" id="UP000199501">
    <property type="component" value="Unassembled WGS sequence"/>
</dbReference>